<name>A0AAD4IT95_PERFH</name>
<dbReference type="InterPro" id="IPR035979">
    <property type="entry name" value="RBD_domain_sf"/>
</dbReference>
<feature type="region of interest" description="Disordered" evidence="2">
    <location>
        <begin position="183"/>
        <end position="227"/>
    </location>
</feature>
<feature type="region of interest" description="Disordered" evidence="2">
    <location>
        <begin position="510"/>
        <end position="552"/>
    </location>
</feature>
<accession>A0AAD4IT95</accession>
<gene>
    <name evidence="4" type="ORF">C2S53_019629</name>
</gene>
<feature type="compositionally biased region" description="Basic and acidic residues" evidence="2">
    <location>
        <begin position="242"/>
        <end position="260"/>
    </location>
</feature>
<evidence type="ECO:0000313" key="5">
    <source>
        <dbReference type="Proteomes" id="UP001190926"/>
    </source>
</evidence>
<sequence length="684" mass="74351">MEVVTGNEPTTRIRPGQSHELGRAHGLDSSDKAISRRHISLSVAGATNGDELRLQFEVLGRNPIYVLKDNEVKIFRRFERGEMGNGDMFCVSAKNPVWHSVRRIEDVAERVRRNAVESEFSGKMEVDFGFDGVEDLDQVGVDISGVDPVKEFGFVVEGHEFDSYPTKMIRDIKNWDWFLEEKGKNSDDDEEEGKNVKARRRGKRKKGAENDDDDEWSGESEDERVLMEKSSKAWKAKYMTRSVDHGKPSEKSPTRTKNGDAGEEDDGDEDEDDETLGGFLEVLNCHHIANSSYLVVWVQLSAMDYNGPPRNSAAHGEEQPHYGGFYEAERGNYGSIDNIDVSARLKHDSSSSEGKLFVGGIAWETPKESLSSYFSKYGEITNCVIMYDKISGRPRGFGFVTFADPEVAEKVLEENHVIDGRTVEVKRTVPRENVQVRGVSGTKKVFVGGLPVSLNEDDLNEYFSTYGNVVGHQIMLDRETGRSRGFGFVTFDNEDAVERVLSDGRMHEIGGKQVEIKRAEPKRSGFDDSSQSRPRHGGSSSNPPANSVDGSQGFAGGYGGKMGGVYGGYGGFGNVAGNYAAGALGFYPGYGGYGYGYGSGGPFYGGGAYGGGGFGVPVGYGGAAGYGVHNGYNHGGVGGEDEGFESNGNDGVNVPATGSGGEYGGSRGYGNGNTKDGRFHPYRK</sequence>
<dbReference type="PROSITE" id="PS50102">
    <property type="entry name" value="RRM"/>
    <property type="match status" value="2"/>
</dbReference>
<dbReference type="PANTHER" id="PTHR37733:SF1">
    <property type="entry name" value="SMAD_FHA DOMAIN-CONTAINING PROTEIN"/>
    <property type="match status" value="1"/>
</dbReference>
<dbReference type="InterPro" id="IPR000504">
    <property type="entry name" value="RRM_dom"/>
</dbReference>
<dbReference type="SMART" id="SM00360">
    <property type="entry name" value="RRM"/>
    <property type="match status" value="2"/>
</dbReference>
<protein>
    <submittedName>
        <fullName evidence="4">RNA-binding family protein</fullName>
    </submittedName>
</protein>
<feature type="compositionally biased region" description="Basic and acidic residues" evidence="2">
    <location>
        <begin position="20"/>
        <end position="29"/>
    </location>
</feature>
<dbReference type="InterPro" id="IPR008984">
    <property type="entry name" value="SMAD_FHA_dom_sf"/>
</dbReference>
<comment type="caution">
    <text evidence="4">The sequence shown here is derived from an EMBL/GenBank/DDBJ whole genome shotgun (WGS) entry which is preliminary data.</text>
</comment>
<keyword evidence="1" id="KW-0694">RNA-binding</keyword>
<feature type="region of interest" description="Disordered" evidence="2">
    <location>
        <begin position="1"/>
        <end position="29"/>
    </location>
</feature>
<feature type="domain" description="RRM" evidence="3">
    <location>
        <begin position="443"/>
        <end position="521"/>
    </location>
</feature>
<dbReference type="InterPro" id="IPR012677">
    <property type="entry name" value="Nucleotide-bd_a/b_plait_sf"/>
</dbReference>
<feature type="compositionally biased region" description="Gly residues" evidence="2">
    <location>
        <begin position="658"/>
        <end position="671"/>
    </location>
</feature>
<dbReference type="Pfam" id="PF00076">
    <property type="entry name" value="RRM_1"/>
    <property type="match status" value="2"/>
</dbReference>
<evidence type="ECO:0000259" key="3">
    <source>
        <dbReference type="PROSITE" id="PS50102"/>
    </source>
</evidence>
<feature type="domain" description="RRM" evidence="3">
    <location>
        <begin position="354"/>
        <end position="430"/>
    </location>
</feature>
<dbReference type="CDD" id="cd22671">
    <property type="entry name" value="FHA_APTX-like"/>
    <property type="match status" value="1"/>
</dbReference>
<dbReference type="AlphaFoldDB" id="A0AAD4IT95"/>
<dbReference type="EMBL" id="SDAM02002666">
    <property type="protein sequence ID" value="KAH6821114.1"/>
    <property type="molecule type" value="Genomic_DNA"/>
</dbReference>
<dbReference type="PANTHER" id="PTHR37733">
    <property type="entry name" value="SMAD/FHA DOMAIN-CONTAINING PROTEIN"/>
    <property type="match status" value="1"/>
</dbReference>
<feature type="region of interest" description="Disordered" evidence="2">
    <location>
        <begin position="239"/>
        <end position="274"/>
    </location>
</feature>
<feature type="compositionally biased region" description="Polar residues" evidence="2">
    <location>
        <begin position="527"/>
        <end position="550"/>
    </location>
</feature>
<evidence type="ECO:0000313" key="4">
    <source>
        <dbReference type="EMBL" id="KAH6821114.1"/>
    </source>
</evidence>
<dbReference type="CDD" id="cd12325">
    <property type="entry name" value="RRM1_hnRNPA_hnRNPD_like"/>
    <property type="match status" value="1"/>
</dbReference>
<keyword evidence="5" id="KW-1185">Reference proteome</keyword>
<proteinExistence type="predicted"/>
<dbReference type="Gene3D" id="2.60.200.20">
    <property type="match status" value="1"/>
</dbReference>
<dbReference type="GO" id="GO:0003723">
    <property type="term" value="F:RNA binding"/>
    <property type="evidence" value="ECO:0007669"/>
    <property type="project" value="UniProtKB-UniRule"/>
</dbReference>
<dbReference type="Proteomes" id="UP001190926">
    <property type="component" value="Unassembled WGS sequence"/>
</dbReference>
<feature type="compositionally biased region" description="Basic residues" evidence="2">
    <location>
        <begin position="196"/>
        <end position="206"/>
    </location>
</feature>
<feature type="compositionally biased region" description="Acidic residues" evidence="2">
    <location>
        <begin position="210"/>
        <end position="222"/>
    </location>
</feature>
<dbReference type="SUPFAM" id="SSF54928">
    <property type="entry name" value="RNA-binding domain, RBD"/>
    <property type="match status" value="2"/>
</dbReference>
<feature type="compositionally biased region" description="Basic and acidic residues" evidence="2">
    <location>
        <begin position="510"/>
        <end position="526"/>
    </location>
</feature>
<organism evidence="4 5">
    <name type="scientific">Perilla frutescens var. hirtella</name>
    <name type="common">Perilla citriodora</name>
    <name type="synonym">Perilla setoyensis</name>
    <dbReference type="NCBI Taxonomy" id="608512"/>
    <lineage>
        <taxon>Eukaryota</taxon>
        <taxon>Viridiplantae</taxon>
        <taxon>Streptophyta</taxon>
        <taxon>Embryophyta</taxon>
        <taxon>Tracheophyta</taxon>
        <taxon>Spermatophyta</taxon>
        <taxon>Magnoliopsida</taxon>
        <taxon>eudicotyledons</taxon>
        <taxon>Gunneridae</taxon>
        <taxon>Pentapetalae</taxon>
        <taxon>asterids</taxon>
        <taxon>lamiids</taxon>
        <taxon>Lamiales</taxon>
        <taxon>Lamiaceae</taxon>
        <taxon>Nepetoideae</taxon>
        <taxon>Elsholtzieae</taxon>
        <taxon>Perilla</taxon>
    </lineage>
</organism>
<feature type="region of interest" description="Disordered" evidence="2">
    <location>
        <begin position="640"/>
        <end position="684"/>
    </location>
</feature>
<feature type="compositionally biased region" description="Acidic residues" evidence="2">
    <location>
        <begin position="261"/>
        <end position="274"/>
    </location>
</feature>
<reference evidence="4 5" key="1">
    <citation type="journal article" date="2021" name="Nat. Commun.">
        <title>Incipient diploidization of the medicinal plant Perilla within 10,000 years.</title>
        <authorList>
            <person name="Zhang Y."/>
            <person name="Shen Q."/>
            <person name="Leng L."/>
            <person name="Zhang D."/>
            <person name="Chen S."/>
            <person name="Shi Y."/>
            <person name="Ning Z."/>
            <person name="Chen S."/>
        </authorList>
    </citation>
    <scope>NUCLEOTIDE SEQUENCE [LARGE SCALE GENOMIC DNA]</scope>
    <source>
        <strain evidence="5">cv. PC099</strain>
    </source>
</reference>
<feature type="compositionally biased region" description="Basic and acidic residues" evidence="2">
    <location>
        <begin position="675"/>
        <end position="684"/>
    </location>
</feature>
<evidence type="ECO:0000256" key="1">
    <source>
        <dbReference type="PROSITE-ProRule" id="PRU00176"/>
    </source>
</evidence>
<dbReference type="Gene3D" id="3.30.70.330">
    <property type="match status" value="2"/>
</dbReference>
<evidence type="ECO:0000256" key="2">
    <source>
        <dbReference type="SAM" id="MobiDB-lite"/>
    </source>
</evidence>
<dbReference type="FunFam" id="3.30.70.330:FF:000051">
    <property type="entry name" value="Heterogeneous nuclear ribonucleoprotein 1"/>
    <property type="match status" value="1"/>
</dbReference>
<dbReference type="SUPFAM" id="SSF49879">
    <property type="entry name" value="SMAD/FHA domain"/>
    <property type="match status" value="1"/>
</dbReference>